<gene>
    <name evidence="5" type="ORF">ATK30_0906</name>
</gene>
<dbReference type="InterPro" id="IPR018060">
    <property type="entry name" value="HTH_AraC"/>
</dbReference>
<keyword evidence="2" id="KW-0238">DNA-binding</keyword>
<dbReference type="InterPro" id="IPR009057">
    <property type="entry name" value="Homeodomain-like_sf"/>
</dbReference>
<name>A0A2N3X1B5_9PSEU</name>
<protein>
    <submittedName>
        <fullName evidence="5">AraC-like DNA-binding protein</fullName>
    </submittedName>
</protein>
<dbReference type="PANTHER" id="PTHR46796">
    <property type="entry name" value="HTH-TYPE TRANSCRIPTIONAL ACTIVATOR RHAS-RELATED"/>
    <property type="match status" value="1"/>
</dbReference>
<dbReference type="GO" id="GO:0003700">
    <property type="term" value="F:DNA-binding transcription factor activity"/>
    <property type="evidence" value="ECO:0007669"/>
    <property type="project" value="InterPro"/>
</dbReference>
<evidence type="ECO:0000256" key="1">
    <source>
        <dbReference type="ARBA" id="ARBA00023015"/>
    </source>
</evidence>
<dbReference type="PROSITE" id="PS00041">
    <property type="entry name" value="HTH_ARAC_FAMILY_1"/>
    <property type="match status" value="1"/>
</dbReference>
<dbReference type="InterPro" id="IPR035418">
    <property type="entry name" value="AraC-bd_2"/>
</dbReference>
<dbReference type="Gene3D" id="1.10.10.60">
    <property type="entry name" value="Homeodomain-like"/>
    <property type="match status" value="1"/>
</dbReference>
<dbReference type="Pfam" id="PF14525">
    <property type="entry name" value="AraC_binding_2"/>
    <property type="match status" value="1"/>
</dbReference>
<dbReference type="PRINTS" id="PR00032">
    <property type="entry name" value="HTHARAC"/>
</dbReference>
<dbReference type="InterPro" id="IPR011051">
    <property type="entry name" value="RmlC_Cupin_sf"/>
</dbReference>
<evidence type="ECO:0000256" key="2">
    <source>
        <dbReference type="ARBA" id="ARBA00023125"/>
    </source>
</evidence>
<evidence type="ECO:0000313" key="5">
    <source>
        <dbReference type="EMBL" id="PKV99911.1"/>
    </source>
</evidence>
<evidence type="ECO:0000259" key="4">
    <source>
        <dbReference type="PROSITE" id="PS01124"/>
    </source>
</evidence>
<keyword evidence="1" id="KW-0805">Transcription regulation</keyword>
<evidence type="ECO:0000256" key="3">
    <source>
        <dbReference type="ARBA" id="ARBA00023163"/>
    </source>
</evidence>
<dbReference type="PROSITE" id="PS01124">
    <property type="entry name" value="HTH_ARAC_FAMILY_2"/>
    <property type="match status" value="1"/>
</dbReference>
<sequence>MGQLDMWSRGVDTRFVRAVVDRQAYAQLSTAQVAEPEAFAYWREMICATFVRLAAEPVVGGGFSGSIEHVAVGDVELSTVVAAGQHVRRTRALIAEGADEFLLASIQLGGRGRVEQDGRVALLSEGDMAFYDSTRAYTLHFDDPFRQLVVQVPKRELLPRDTRRLTARSLGAGTPGAVVATFFRSLAETARTGPGSGSILVPHAVGLLAAAAAYSGQLAPDRPAVEAMARQRIMDFLHHNLADPGLDADTVARACSVSRRTLYRIVGEDGVAARLRRLRIDRACSLLLADRRRPVAAVAAACGFESESGFFRAFRTATGQTPADYRHPR</sequence>
<dbReference type="InterPro" id="IPR020449">
    <property type="entry name" value="Tscrpt_reg_AraC-type_HTH"/>
</dbReference>
<proteinExistence type="predicted"/>
<comment type="caution">
    <text evidence="5">The sequence shown here is derived from an EMBL/GenBank/DDBJ whole genome shotgun (WGS) entry which is preliminary data.</text>
</comment>
<dbReference type="InterPro" id="IPR018062">
    <property type="entry name" value="HTH_AraC-typ_CS"/>
</dbReference>
<dbReference type="SUPFAM" id="SSF46689">
    <property type="entry name" value="Homeodomain-like"/>
    <property type="match status" value="1"/>
</dbReference>
<reference evidence="5 6" key="1">
    <citation type="submission" date="2017-12" db="EMBL/GenBank/DDBJ databases">
        <title>Sequencing the genomes of 1000 Actinobacteria strains.</title>
        <authorList>
            <person name="Klenk H.-P."/>
        </authorList>
    </citation>
    <scope>NUCLEOTIDE SEQUENCE [LARGE SCALE GENOMIC DNA]</scope>
    <source>
        <strain evidence="5 6">DSM 45165</strain>
    </source>
</reference>
<dbReference type="SMART" id="SM00342">
    <property type="entry name" value="HTH_ARAC"/>
    <property type="match status" value="1"/>
</dbReference>
<organism evidence="5 6">
    <name type="scientific">Amycolatopsis echigonensis</name>
    <dbReference type="NCBI Taxonomy" id="2576905"/>
    <lineage>
        <taxon>Bacteria</taxon>
        <taxon>Bacillati</taxon>
        <taxon>Actinomycetota</taxon>
        <taxon>Actinomycetes</taxon>
        <taxon>Pseudonocardiales</taxon>
        <taxon>Pseudonocardiaceae</taxon>
        <taxon>Amycolatopsis</taxon>
    </lineage>
</organism>
<dbReference type="SUPFAM" id="SSF51182">
    <property type="entry name" value="RmlC-like cupins"/>
    <property type="match status" value="1"/>
</dbReference>
<keyword evidence="3" id="KW-0804">Transcription</keyword>
<dbReference type="Pfam" id="PF12833">
    <property type="entry name" value="HTH_18"/>
    <property type="match status" value="1"/>
</dbReference>
<dbReference type="GO" id="GO:0043565">
    <property type="term" value="F:sequence-specific DNA binding"/>
    <property type="evidence" value="ECO:0007669"/>
    <property type="project" value="InterPro"/>
</dbReference>
<dbReference type="RefSeq" id="WP_101434401.1">
    <property type="nucleotide sequence ID" value="NZ_PJMY01000002.1"/>
</dbReference>
<accession>A0A2N3X1B5</accession>
<keyword evidence="6" id="KW-1185">Reference proteome</keyword>
<dbReference type="AlphaFoldDB" id="A0A2N3X1B5"/>
<dbReference type="Proteomes" id="UP000233750">
    <property type="component" value="Unassembled WGS sequence"/>
</dbReference>
<dbReference type="EMBL" id="PJMY01000002">
    <property type="protein sequence ID" value="PKV99911.1"/>
    <property type="molecule type" value="Genomic_DNA"/>
</dbReference>
<dbReference type="InterPro" id="IPR050204">
    <property type="entry name" value="AraC_XylS_family_regulators"/>
</dbReference>
<feature type="domain" description="HTH araC/xylS-type" evidence="4">
    <location>
        <begin position="231"/>
        <end position="328"/>
    </location>
</feature>
<dbReference type="PANTHER" id="PTHR46796:SF6">
    <property type="entry name" value="ARAC SUBFAMILY"/>
    <property type="match status" value="1"/>
</dbReference>
<evidence type="ECO:0000313" key="6">
    <source>
        <dbReference type="Proteomes" id="UP000233750"/>
    </source>
</evidence>